<dbReference type="EMBL" id="AC158502">
    <property type="protein sequence ID" value="ABD33304.1"/>
    <property type="molecule type" value="Genomic_DNA"/>
</dbReference>
<evidence type="ECO:0000313" key="1">
    <source>
        <dbReference type="EMBL" id="ABD33304.1"/>
    </source>
</evidence>
<proteinExistence type="predicted"/>
<gene>
    <name evidence="1" type="ORF">MtrDRAFT_AC158502g13v2</name>
</gene>
<organism evidence="1">
    <name type="scientific">Medicago truncatula</name>
    <name type="common">Barrel medic</name>
    <name type="synonym">Medicago tribuloides</name>
    <dbReference type="NCBI Taxonomy" id="3880"/>
    <lineage>
        <taxon>Eukaryota</taxon>
        <taxon>Viridiplantae</taxon>
        <taxon>Streptophyta</taxon>
        <taxon>Embryophyta</taxon>
        <taxon>Tracheophyta</taxon>
        <taxon>Spermatophyta</taxon>
        <taxon>Magnoliopsida</taxon>
        <taxon>eudicotyledons</taxon>
        <taxon>Gunneridae</taxon>
        <taxon>Pentapetalae</taxon>
        <taxon>rosids</taxon>
        <taxon>fabids</taxon>
        <taxon>Fabales</taxon>
        <taxon>Fabaceae</taxon>
        <taxon>Papilionoideae</taxon>
        <taxon>50 kb inversion clade</taxon>
        <taxon>NPAAA clade</taxon>
        <taxon>Hologalegina</taxon>
        <taxon>IRL clade</taxon>
        <taxon>Trifolieae</taxon>
        <taxon>Medicago</taxon>
    </lineage>
</organism>
<protein>
    <submittedName>
        <fullName evidence="1">Uncharacterized protein</fullName>
    </submittedName>
</protein>
<reference evidence="1" key="2">
    <citation type="submission" date="2007-03" db="EMBL/GenBank/DDBJ databases">
        <authorList>
            <consortium name="The International Medicago Genome Annotation Group"/>
        </authorList>
    </citation>
    <scope>NUCLEOTIDE SEQUENCE</scope>
</reference>
<reference evidence="1" key="1">
    <citation type="submission" date="2005-05" db="EMBL/GenBank/DDBJ databases">
        <authorList>
            <person name="Town C.D."/>
        </authorList>
    </citation>
    <scope>NUCLEOTIDE SEQUENCE</scope>
</reference>
<sequence>MEQNKEMIFFSSFSNKSALVFFFKFSLLIFSLRGGFGSILDLKSPFFIFFSLFQSK</sequence>
<name>Q2HRG9_MEDTR</name>
<accession>Q2HRG9</accession>
<dbReference type="AlphaFoldDB" id="Q2HRG9"/>